<organism evidence="7 8">
    <name type="scientific">Gracilibacillus dipsosauri</name>
    <dbReference type="NCBI Taxonomy" id="178340"/>
    <lineage>
        <taxon>Bacteria</taxon>
        <taxon>Bacillati</taxon>
        <taxon>Bacillota</taxon>
        <taxon>Bacilli</taxon>
        <taxon>Bacillales</taxon>
        <taxon>Bacillaceae</taxon>
        <taxon>Gracilibacillus</taxon>
    </lineage>
</organism>
<feature type="transmembrane region" description="Helical" evidence="5">
    <location>
        <begin position="344"/>
        <end position="363"/>
    </location>
</feature>
<sequence length="366" mass="41253">MKSIFILQWQRLKRQPLMIVSMIVMTMLFIFFIGGSTDQSTIPIPTSFSDEISEEAQNDWIKELNELDGFTFQPIKEKVIKEQVALGNASFGLRVSSDSYTFITGTKDSNQAIVDQFLSNLYMENNQIDQVIKQTGNNQVETIVENKENNPPVTVKASVGETDGDFFVFDNKLHALFGMTLFFAIYTIVFTLSEVAEEKQRGSWDRLILSPIKKWQIYIGYLSYSFIIGMTQIIIVFVMFYYLFGFEIGSYWLEILSIVALYTFAIVSLGMLLIGFVRKSSQLGAIVPIVAVSMAMLGGAYWPIEIVENHFVLALSKGIPVTYAMDALKGVTIYQQSLAENVQSLATLFLMGVICMGVGINLMERR</sequence>
<keyword evidence="4 5" id="KW-0472">Membrane</keyword>
<feature type="transmembrane region" description="Helical" evidence="5">
    <location>
        <begin position="283"/>
        <end position="304"/>
    </location>
</feature>
<reference evidence="7 8" key="1">
    <citation type="submission" date="2018-05" db="EMBL/GenBank/DDBJ databases">
        <title>Genomic analysis of Gracilibacillus dipsosauri DD1 reveals novel features of a salt-tolerant amylase.</title>
        <authorList>
            <person name="Deutch C.E."/>
            <person name="Yang S."/>
        </authorList>
    </citation>
    <scope>NUCLEOTIDE SEQUENCE [LARGE SCALE GENOMIC DNA]</scope>
    <source>
        <strain evidence="7 8">DD1</strain>
    </source>
</reference>
<dbReference type="InterPro" id="IPR052902">
    <property type="entry name" value="ABC-2_transporter"/>
</dbReference>
<feature type="transmembrane region" description="Helical" evidence="5">
    <location>
        <begin position="175"/>
        <end position="196"/>
    </location>
</feature>
<evidence type="ECO:0000256" key="1">
    <source>
        <dbReference type="ARBA" id="ARBA00004141"/>
    </source>
</evidence>
<dbReference type="Pfam" id="PF12698">
    <property type="entry name" value="ABC2_membrane_3"/>
    <property type="match status" value="1"/>
</dbReference>
<gene>
    <name evidence="7" type="ORF">DLJ74_01935</name>
</gene>
<feature type="domain" description="ABC transmembrane type-2" evidence="6">
    <location>
        <begin position="129"/>
        <end position="366"/>
    </location>
</feature>
<dbReference type="GO" id="GO:0140359">
    <property type="term" value="F:ABC-type transporter activity"/>
    <property type="evidence" value="ECO:0007669"/>
    <property type="project" value="InterPro"/>
</dbReference>
<evidence type="ECO:0000256" key="3">
    <source>
        <dbReference type="ARBA" id="ARBA00022989"/>
    </source>
</evidence>
<keyword evidence="3 5" id="KW-1133">Transmembrane helix</keyword>
<dbReference type="GO" id="GO:0016020">
    <property type="term" value="C:membrane"/>
    <property type="evidence" value="ECO:0007669"/>
    <property type="project" value="UniProtKB-SubCell"/>
</dbReference>
<evidence type="ECO:0000313" key="8">
    <source>
        <dbReference type="Proteomes" id="UP000245624"/>
    </source>
</evidence>
<dbReference type="PANTHER" id="PTHR43027:SF1">
    <property type="entry name" value="DOXORUBICIN RESISTANCE ABC TRANSPORTER PERMEASE PROTEIN DRRC-RELATED"/>
    <property type="match status" value="1"/>
</dbReference>
<dbReference type="OrthoDB" id="266913at2"/>
<dbReference type="AlphaFoldDB" id="A0A317L1J0"/>
<keyword evidence="2 5" id="KW-0812">Transmembrane</keyword>
<protein>
    <submittedName>
        <fullName evidence="7">ABC transporter permease</fullName>
    </submittedName>
</protein>
<evidence type="ECO:0000313" key="7">
    <source>
        <dbReference type="EMBL" id="PWU69711.1"/>
    </source>
</evidence>
<evidence type="ECO:0000256" key="2">
    <source>
        <dbReference type="ARBA" id="ARBA00022692"/>
    </source>
</evidence>
<dbReference type="EMBL" id="QGTD01000004">
    <property type="protein sequence ID" value="PWU69711.1"/>
    <property type="molecule type" value="Genomic_DNA"/>
</dbReference>
<dbReference type="PANTHER" id="PTHR43027">
    <property type="entry name" value="DOXORUBICIN RESISTANCE ABC TRANSPORTER PERMEASE PROTEIN DRRC-RELATED"/>
    <property type="match status" value="1"/>
</dbReference>
<dbReference type="Proteomes" id="UP000245624">
    <property type="component" value="Unassembled WGS sequence"/>
</dbReference>
<evidence type="ECO:0000259" key="6">
    <source>
        <dbReference type="PROSITE" id="PS51012"/>
    </source>
</evidence>
<dbReference type="PROSITE" id="PS51012">
    <property type="entry name" value="ABC_TM2"/>
    <property type="match status" value="1"/>
</dbReference>
<feature type="transmembrane region" description="Helical" evidence="5">
    <location>
        <begin position="16"/>
        <end position="35"/>
    </location>
</feature>
<feature type="transmembrane region" description="Helical" evidence="5">
    <location>
        <begin position="255"/>
        <end position="276"/>
    </location>
</feature>
<dbReference type="InterPro" id="IPR047817">
    <property type="entry name" value="ABC2_TM_bact-type"/>
</dbReference>
<comment type="subcellular location">
    <subcellularLocation>
        <location evidence="1">Membrane</location>
        <topology evidence="1">Multi-pass membrane protein</topology>
    </subcellularLocation>
</comment>
<dbReference type="RefSeq" id="WP_109983128.1">
    <property type="nucleotide sequence ID" value="NZ_QGTD01000004.1"/>
</dbReference>
<dbReference type="InterPro" id="IPR013525">
    <property type="entry name" value="ABC2_TM"/>
</dbReference>
<feature type="transmembrane region" description="Helical" evidence="5">
    <location>
        <begin position="217"/>
        <end position="243"/>
    </location>
</feature>
<accession>A0A317L1J0</accession>
<proteinExistence type="predicted"/>
<evidence type="ECO:0000256" key="4">
    <source>
        <dbReference type="ARBA" id="ARBA00023136"/>
    </source>
</evidence>
<keyword evidence="8" id="KW-1185">Reference proteome</keyword>
<name>A0A317L1J0_9BACI</name>
<comment type="caution">
    <text evidence="7">The sequence shown here is derived from an EMBL/GenBank/DDBJ whole genome shotgun (WGS) entry which is preliminary data.</text>
</comment>
<evidence type="ECO:0000256" key="5">
    <source>
        <dbReference type="SAM" id="Phobius"/>
    </source>
</evidence>